<keyword evidence="2" id="KW-1185">Reference proteome</keyword>
<proteinExistence type="predicted"/>
<dbReference type="Gene3D" id="3.60.130.30">
    <property type="match status" value="1"/>
</dbReference>
<accession>A0AAD7NFN3</accession>
<dbReference type="EMBL" id="JARKIB010000043">
    <property type="protein sequence ID" value="KAJ7757888.1"/>
    <property type="molecule type" value="Genomic_DNA"/>
</dbReference>
<sequence length="213" mass="23608">MIKPGQFANGVINAGVLLSLLSNSAFIRLAGFATGAFANWAPNLFDFYVTYMSAFYKKNTHLPHPFINGIFSACTFNLGPSTCALSHRDVLNLAFGWCAITAFGKFDFRKGRHLILWGCKLVIEFPLGCTILITSAAIYHSNIPIAPGETRYSFTQYTAGGLFCWVEREFMSEQDYWAKLDAAGRKEERAAGLERAEIGVSLYSTLDELKAMD</sequence>
<organism evidence="1 2">
    <name type="scientific">Mycena metata</name>
    <dbReference type="NCBI Taxonomy" id="1033252"/>
    <lineage>
        <taxon>Eukaryota</taxon>
        <taxon>Fungi</taxon>
        <taxon>Dikarya</taxon>
        <taxon>Basidiomycota</taxon>
        <taxon>Agaricomycotina</taxon>
        <taxon>Agaricomycetes</taxon>
        <taxon>Agaricomycetidae</taxon>
        <taxon>Agaricales</taxon>
        <taxon>Marasmiineae</taxon>
        <taxon>Mycenaceae</taxon>
        <taxon>Mycena</taxon>
    </lineage>
</organism>
<reference evidence="1" key="1">
    <citation type="submission" date="2023-03" db="EMBL/GenBank/DDBJ databases">
        <title>Massive genome expansion in bonnet fungi (Mycena s.s.) driven by repeated elements and novel gene families across ecological guilds.</title>
        <authorList>
            <consortium name="Lawrence Berkeley National Laboratory"/>
            <person name="Harder C.B."/>
            <person name="Miyauchi S."/>
            <person name="Viragh M."/>
            <person name="Kuo A."/>
            <person name="Thoen E."/>
            <person name="Andreopoulos B."/>
            <person name="Lu D."/>
            <person name="Skrede I."/>
            <person name="Drula E."/>
            <person name="Henrissat B."/>
            <person name="Morin E."/>
            <person name="Kohler A."/>
            <person name="Barry K."/>
            <person name="LaButti K."/>
            <person name="Morin E."/>
            <person name="Salamov A."/>
            <person name="Lipzen A."/>
            <person name="Mereny Z."/>
            <person name="Hegedus B."/>
            <person name="Baldrian P."/>
            <person name="Stursova M."/>
            <person name="Weitz H."/>
            <person name="Taylor A."/>
            <person name="Grigoriev I.V."/>
            <person name="Nagy L.G."/>
            <person name="Martin F."/>
            <person name="Kauserud H."/>
        </authorList>
    </citation>
    <scope>NUCLEOTIDE SEQUENCE</scope>
    <source>
        <strain evidence="1">CBHHK182m</strain>
    </source>
</reference>
<dbReference type="Proteomes" id="UP001215598">
    <property type="component" value="Unassembled WGS sequence"/>
</dbReference>
<dbReference type="AlphaFoldDB" id="A0AAD7NFN3"/>
<evidence type="ECO:0000313" key="1">
    <source>
        <dbReference type="EMBL" id="KAJ7757888.1"/>
    </source>
</evidence>
<protein>
    <submittedName>
        <fullName evidence="1">Uncharacterized protein</fullName>
    </submittedName>
</protein>
<gene>
    <name evidence="1" type="ORF">B0H16DRAFT_1662364</name>
</gene>
<name>A0AAD7NFN3_9AGAR</name>
<comment type="caution">
    <text evidence="1">The sequence shown here is derived from an EMBL/GenBank/DDBJ whole genome shotgun (WGS) entry which is preliminary data.</text>
</comment>
<evidence type="ECO:0000313" key="2">
    <source>
        <dbReference type="Proteomes" id="UP001215598"/>
    </source>
</evidence>